<keyword evidence="1" id="KW-0732">Signal</keyword>
<evidence type="ECO:0000313" key="2">
    <source>
        <dbReference type="EMBL" id="MOY46227.1"/>
    </source>
</evidence>
<dbReference type="AlphaFoldDB" id="A0A4P6DAC1"/>
<feature type="signal peptide" evidence="1">
    <location>
        <begin position="1"/>
        <end position="29"/>
    </location>
</feature>
<dbReference type="EMBL" id="GHKJ01001197">
    <property type="protein sequence ID" value="MOY46227.1"/>
    <property type="molecule type" value="Transcribed_RNA"/>
</dbReference>
<name>A0A4P6DAC1_RHOPR</name>
<reference evidence="2" key="1">
    <citation type="submission" date="2019-04" db="EMBL/GenBank/DDBJ databases">
        <title>Analysis of the testis transcriptome of the Chagas disease vector Rhodnius prolixus.</title>
        <authorList>
            <person name="Cesar J."/>
            <person name="Ribeiro J.M."/>
            <person name="Pereira M.H."/>
            <person name="Araujo R.N."/>
            <person name="Gontijo N.F."/>
            <person name="Pessoa G."/>
            <person name="Sant'Anna M.V."/>
            <person name="Sorgine M.H."/>
            <person name="Majerowicz D."/>
            <person name="Carvalho A.B."/>
            <person name="Braz G."/>
            <person name="Mesquita R."/>
            <person name="Lagerblad P.O."/>
            <person name="Koerich L.B."/>
        </authorList>
    </citation>
    <scope>NUCLEOTIDE SEQUENCE</scope>
</reference>
<sequence>MKEHLTNWTFLQGFVYLIICSPLVDKRQADEVSEHTNHSLTEENQQSFGNETVPLDCFLYTVENGSYVVTNRTKEELTQDNIPYFELCDEESRLGFKTLSSLTSG</sequence>
<protein>
    <submittedName>
        <fullName evidence="2">Uncharacterized protein</fullName>
    </submittedName>
</protein>
<proteinExistence type="predicted"/>
<feature type="chain" id="PRO_5020623223" evidence="1">
    <location>
        <begin position="30"/>
        <end position="105"/>
    </location>
</feature>
<dbReference type="VEuPathDB" id="VectorBase:RPRC006592"/>
<accession>A0A4P6DAC1</accession>
<organism evidence="2">
    <name type="scientific">Rhodnius prolixus</name>
    <name type="common">Triatomid bug</name>
    <dbReference type="NCBI Taxonomy" id="13249"/>
    <lineage>
        <taxon>Eukaryota</taxon>
        <taxon>Metazoa</taxon>
        <taxon>Ecdysozoa</taxon>
        <taxon>Arthropoda</taxon>
        <taxon>Hexapoda</taxon>
        <taxon>Insecta</taxon>
        <taxon>Pterygota</taxon>
        <taxon>Neoptera</taxon>
        <taxon>Paraneoptera</taxon>
        <taxon>Hemiptera</taxon>
        <taxon>Heteroptera</taxon>
        <taxon>Panheteroptera</taxon>
        <taxon>Cimicomorpha</taxon>
        <taxon>Reduviidae</taxon>
        <taxon>Triatominae</taxon>
        <taxon>Rhodnius</taxon>
    </lineage>
</organism>
<evidence type="ECO:0000256" key="1">
    <source>
        <dbReference type="SAM" id="SignalP"/>
    </source>
</evidence>